<dbReference type="PROSITE" id="PS50943">
    <property type="entry name" value="HTH_CROC1"/>
    <property type="match status" value="1"/>
</dbReference>
<evidence type="ECO:0000259" key="1">
    <source>
        <dbReference type="PROSITE" id="PS50943"/>
    </source>
</evidence>
<evidence type="ECO:0000313" key="3">
    <source>
        <dbReference type="Proteomes" id="UP000286287"/>
    </source>
</evidence>
<reference evidence="2 3" key="1">
    <citation type="submission" date="2018-09" db="EMBL/GenBank/DDBJ databases">
        <authorList>
            <person name="Zhu H."/>
        </authorList>
    </citation>
    <scope>NUCLEOTIDE SEQUENCE [LARGE SCALE GENOMIC DNA]</scope>
    <source>
        <strain evidence="2 3">K2S05-167</strain>
    </source>
</reference>
<dbReference type="Pfam" id="PF13560">
    <property type="entry name" value="HTH_31"/>
    <property type="match status" value="1"/>
</dbReference>
<organism evidence="2 3">
    <name type="scientific">Deinococcus cavernae</name>
    <dbReference type="NCBI Taxonomy" id="2320857"/>
    <lineage>
        <taxon>Bacteria</taxon>
        <taxon>Thermotogati</taxon>
        <taxon>Deinococcota</taxon>
        <taxon>Deinococci</taxon>
        <taxon>Deinococcales</taxon>
        <taxon>Deinococcaceae</taxon>
        <taxon>Deinococcus</taxon>
    </lineage>
</organism>
<evidence type="ECO:0000313" key="2">
    <source>
        <dbReference type="EMBL" id="RJF74892.1"/>
    </source>
</evidence>
<dbReference type="RefSeq" id="WP_119760805.1">
    <property type="nucleotide sequence ID" value="NZ_QYUJ01000008.1"/>
</dbReference>
<dbReference type="InterPro" id="IPR001387">
    <property type="entry name" value="Cro/C1-type_HTH"/>
</dbReference>
<accession>A0A418VFI1</accession>
<dbReference type="GO" id="GO:0003677">
    <property type="term" value="F:DNA binding"/>
    <property type="evidence" value="ECO:0007669"/>
    <property type="project" value="InterPro"/>
</dbReference>
<name>A0A418VFI1_9DEIO</name>
<dbReference type="SMART" id="SM00530">
    <property type="entry name" value="HTH_XRE"/>
    <property type="match status" value="1"/>
</dbReference>
<dbReference type="Gene3D" id="1.10.260.40">
    <property type="entry name" value="lambda repressor-like DNA-binding domains"/>
    <property type="match status" value="1"/>
</dbReference>
<dbReference type="InterPro" id="IPR010982">
    <property type="entry name" value="Lambda_DNA-bd_dom_sf"/>
</dbReference>
<comment type="caution">
    <text evidence="2">The sequence shown here is derived from an EMBL/GenBank/DDBJ whole genome shotgun (WGS) entry which is preliminary data.</text>
</comment>
<dbReference type="Proteomes" id="UP000286287">
    <property type="component" value="Unassembled WGS sequence"/>
</dbReference>
<keyword evidence="3" id="KW-1185">Reference proteome</keyword>
<protein>
    <submittedName>
        <fullName evidence="2">XRE family transcriptional regulator</fullName>
    </submittedName>
</protein>
<feature type="domain" description="HTH cro/C1-type" evidence="1">
    <location>
        <begin position="8"/>
        <end position="38"/>
    </location>
</feature>
<dbReference type="AlphaFoldDB" id="A0A418VFI1"/>
<sequence length="69" mass="7548">MNPVSGEIEAAMNRAGIHQAELARRLGTSRSAVSRMLNPFYWGHSVDLLRRVAEVLGADLEVKITARAS</sequence>
<dbReference type="CDD" id="cd00093">
    <property type="entry name" value="HTH_XRE"/>
    <property type="match status" value="1"/>
</dbReference>
<dbReference type="SUPFAM" id="SSF47413">
    <property type="entry name" value="lambda repressor-like DNA-binding domains"/>
    <property type="match status" value="1"/>
</dbReference>
<dbReference type="OrthoDB" id="74114at2"/>
<dbReference type="EMBL" id="QYUJ01000008">
    <property type="protein sequence ID" value="RJF74892.1"/>
    <property type="molecule type" value="Genomic_DNA"/>
</dbReference>
<proteinExistence type="predicted"/>
<gene>
    <name evidence="2" type="ORF">D3875_02545</name>
</gene>